<dbReference type="EMBL" id="BAAARW010000006">
    <property type="protein sequence ID" value="GAA2411063.1"/>
    <property type="molecule type" value="Genomic_DNA"/>
</dbReference>
<accession>A0ABN3IS82</accession>
<dbReference type="Proteomes" id="UP001501231">
    <property type="component" value="Unassembled WGS sequence"/>
</dbReference>
<sequence length="405" mass="42436">MSFSHLSHLECGRCGAVHAADRPQNLCTACGSPLLARYDLAAIRSSVGPADLAARPPDLWRYHELLPVAAAGSVITLGEGMTPLLPMARYGERIGLPGLLMKDEGLIPTGSFKARGAAVGVSRAAELGIERLAMPTNGNAGAAWSVYGARAGLTSTVVMPADAPETTRRECVAAGADLHLVDGLISDAGRMVGELVAREEGRVFDASTLKEPYRIEGKKTMGLEIVEQLGWRSPDVIIYPTGGGVGLIGIHKALRELSELGWITGPPPRLVAVQAEGCAPIVRAFGRGERESTFWKDSRTVAFGINVPKPLGDFLILEALAETSGTAISVGDEELLADLRAVAALEGAYVCPEGAAAFTAARKLRASGWITEDDRVVVLNTGAGLKYPQTVPADVATLPVDASLA</sequence>
<dbReference type="PANTHER" id="PTHR48078">
    <property type="entry name" value="THREONINE DEHYDRATASE, MITOCHONDRIAL-RELATED"/>
    <property type="match status" value="1"/>
</dbReference>
<evidence type="ECO:0000259" key="4">
    <source>
        <dbReference type="Pfam" id="PF00291"/>
    </source>
</evidence>
<evidence type="ECO:0000256" key="3">
    <source>
        <dbReference type="ARBA" id="ARBA00023239"/>
    </source>
</evidence>
<gene>
    <name evidence="5" type="ORF">GCM10010191_20140</name>
</gene>
<evidence type="ECO:0000313" key="5">
    <source>
        <dbReference type="EMBL" id="GAA2411063.1"/>
    </source>
</evidence>
<reference evidence="5 6" key="1">
    <citation type="journal article" date="2019" name="Int. J. Syst. Evol. Microbiol.">
        <title>The Global Catalogue of Microorganisms (GCM) 10K type strain sequencing project: providing services to taxonomists for standard genome sequencing and annotation.</title>
        <authorList>
            <consortium name="The Broad Institute Genomics Platform"/>
            <consortium name="The Broad Institute Genome Sequencing Center for Infectious Disease"/>
            <person name="Wu L."/>
            <person name="Ma J."/>
        </authorList>
    </citation>
    <scope>NUCLEOTIDE SEQUENCE [LARGE SCALE GENOMIC DNA]</scope>
    <source>
        <strain evidence="5 6">JCM 3325</strain>
    </source>
</reference>
<dbReference type="InterPro" id="IPR000634">
    <property type="entry name" value="Ser/Thr_deHydtase_PyrdxlP-BS"/>
</dbReference>
<evidence type="ECO:0000256" key="1">
    <source>
        <dbReference type="ARBA" id="ARBA00001933"/>
    </source>
</evidence>
<organism evidence="5 6">
    <name type="scientific">Actinomadura vinacea</name>
    <dbReference type="NCBI Taxonomy" id="115336"/>
    <lineage>
        <taxon>Bacteria</taxon>
        <taxon>Bacillati</taxon>
        <taxon>Actinomycetota</taxon>
        <taxon>Actinomycetes</taxon>
        <taxon>Streptosporangiales</taxon>
        <taxon>Thermomonosporaceae</taxon>
        <taxon>Actinomadura</taxon>
    </lineage>
</organism>
<keyword evidence="2" id="KW-0663">Pyridoxal phosphate</keyword>
<comment type="caution">
    <text evidence="5">The sequence shown here is derived from an EMBL/GenBank/DDBJ whole genome shotgun (WGS) entry which is preliminary data.</text>
</comment>
<evidence type="ECO:0000256" key="2">
    <source>
        <dbReference type="ARBA" id="ARBA00022898"/>
    </source>
</evidence>
<dbReference type="InterPro" id="IPR050147">
    <property type="entry name" value="Ser/Thr_Dehydratase"/>
</dbReference>
<dbReference type="CDD" id="cd01563">
    <property type="entry name" value="Thr-synth_1"/>
    <property type="match status" value="1"/>
</dbReference>
<name>A0ABN3IS82_9ACTN</name>
<dbReference type="Gene3D" id="3.40.50.1100">
    <property type="match status" value="2"/>
</dbReference>
<feature type="domain" description="Tryptophan synthase beta chain-like PALP" evidence="4">
    <location>
        <begin position="75"/>
        <end position="382"/>
    </location>
</feature>
<dbReference type="PANTHER" id="PTHR48078:SF6">
    <property type="entry name" value="L-THREONINE DEHYDRATASE CATABOLIC TDCB"/>
    <property type="match status" value="1"/>
</dbReference>
<dbReference type="NCBIfam" id="NF006050">
    <property type="entry name" value="PRK08197.1"/>
    <property type="match status" value="1"/>
</dbReference>
<dbReference type="InterPro" id="IPR036052">
    <property type="entry name" value="TrpB-like_PALP_sf"/>
</dbReference>
<dbReference type="InterPro" id="IPR001926">
    <property type="entry name" value="TrpB-like_PALP"/>
</dbReference>
<proteinExistence type="predicted"/>
<dbReference type="Pfam" id="PF00291">
    <property type="entry name" value="PALP"/>
    <property type="match status" value="1"/>
</dbReference>
<dbReference type="RefSeq" id="WP_344588411.1">
    <property type="nucleotide sequence ID" value="NZ_BAAARW010000006.1"/>
</dbReference>
<dbReference type="PROSITE" id="PS00165">
    <property type="entry name" value="DEHYDRATASE_SER_THR"/>
    <property type="match status" value="1"/>
</dbReference>
<evidence type="ECO:0000313" key="6">
    <source>
        <dbReference type="Proteomes" id="UP001501231"/>
    </source>
</evidence>
<comment type="cofactor">
    <cofactor evidence="1">
        <name>pyridoxal 5'-phosphate</name>
        <dbReference type="ChEBI" id="CHEBI:597326"/>
    </cofactor>
</comment>
<protein>
    <submittedName>
        <fullName evidence="5">Threonine synthase</fullName>
    </submittedName>
</protein>
<keyword evidence="6" id="KW-1185">Reference proteome</keyword>
<keyword evidence="3" id="KW-0456">Lyase</keyword>
<dbReference type="SUPFAM" id="SSF53686">
    <property type="entry name" value="Tryptophan synthase beta subunit-like PLP-dependent enzymes"/>
    <property type="match status" value="1"/>
</dbReference>